<evidence type="ECO:0000256" key="7">
    <source>
        <dbReference type="SAM" id="Phobius"/>
    </source>
</evidence>
<protein>
    <submittedName>
        <fullName evidence="8">YihY/virulence factor BrkB family protein</fullName>
    </submittedName>
</protein>
<accession>A0ABP7NGH4</accession>
<dbReference type="RefSeq" id="WP_344802038.1">
    <property type="nucleotide sequence ID" value="NZ_BAABBO010000001.1"/>
</dbReference>
<feature type="region of interest" description="Disordered" evidence="6">
    <location>
        <begin position="1"/>
        <end position="20"/>
    </location>
</feature>
<evidence type="ECO:0000256" key="3">
    <source>
        <dbReference type="ARBA" id="ARBA00022692"/>
    </source>
</evidence>
<dbReference type="NCBIfam" id="TIGR00765">
    <property type="entry name" value="yihY_not_rbn"/>
    <property type="match status" value="1"/>
</dbReference>
<gene>
    <name evidence="8" type="ORF">GCM10022278_00180</name>
</gene>
<feature type="transmembrane region" description="Helical" evidence="7">
    <location>
        <begin position="147"/>
        <end position="176"/>
    </location>
</feature>
<feature type="transmembrane region" description="Helical" evidence="7">
    <location>
        <begin position="196"/>
        <end position="215"/>
    </location>
</feature>
<dbReference type="EMBL" id="BAABBO010000001">
    <property type="protein sequence ID" value="GAA3944973.1"/>
    <property type="molecule type" value="Genomic_DNA"/>
</dbReference>
<evidence type="ECO:0000256" key="6">
    <source>
        <dbReference type="SAM" id="MobiDB-lite"/>
    </source>
</evidence>
<organism evidence="8 9">
    <name type="scientific">Allohahella marinimesophila</name>
    <dbReference type="NCBI Taxonomy" id="1054972"/>
    <lineage>
        <taxon>Bacteria</taxon>
        <taxon>Pseudomonadati</taxon>
        <taxon>Pseudomonadota</taxon>
        <taxon>Gammaproteobacteria</taxon>
        <taxon>Oceanospirillales</taxon>
        <taxon>Hahellaceae</taxon>
        <taxon>Allohahella</taxon>
    </lineage>
</organism>
<keyword evidence="9" id="KW-1185">Reference proteome</keyword>
<evidence type="ECO:0000256" key="1">
    <source>
        <dbReference type="ARBA" id="ARBA00004651"/>
    </source>
</evidence>
<evidence type="ECO:0000313" key="9">
    <source>
        <dbReference type="Proteomes" id="UP001501337"/>
    </source>
</evidence>
<name>A0ABP7NGH4_9GAMM</name>
<dbReference type="PANTHER" id="PTHR30213:SF0">
    <property type="entry name" value="UPF0761 MEMBRANE PROTEIN YIHY"/>
    <property type="match status" value="1"/>
</dbReference>
<keyword evidence="2" id="KW-1003">Cell membrane</keyword>
<evidence type="ECO:0000256" key="2">
    <source>
        <dbReference type="ARBA" id="ARBA00022475"/>
    </source>
</evidence>
<reference evidence="9" key="1">
    <citation type="journal article" date="2019" name="Int. J. Syst. Evol. Microbiol.">
        <title>The Global Catalogue of Microorganisms (GCM) 10K type strain sequencing project: providing services to taxonomists for standard genome sequencing and annotation.</title>
        <authorList>
            <consortium name="The Broad Institute Genomics Platform"/>
            <consortium name="The Broad Institute Genome Sequencing Center for Infectious Disease"/>
            <person name="Wu L."/>
            <person name="Ma J."/>
        </authorList>
    </citation>
    <scope>NUCLEOTIDE SEQUENCE [LARGE SCALE GENOMIC DNA]</scope>
    <source>
        <strain evidence="9">JCM 17555</strain>
    </source>
</reference>
<keyword evidence="5 7" id="KW-0472">Membrane</keyword>
<dbReference type="PANTHER" id="PTHR30213">
    <property type="entry name" value="INNER MEMBRANE PROTEIN YHJD"/>
    <property type="match status" value="1"/>
</dbReference>
<dbReference type="InterPro" id="IPR017039">
    <property type="entry name" value="Virul_fac_BrkB"/>
</dbReference>
<comment type="subcellular location">
    <subcellularLocation>
        <location evidence="1">Cell membrane</location>
        <topology evidence="1">Multi-pass membrane protein</topology>
    </subcellularLocation>
</comment>
<feature type="transmembrane region" description="Helical" evidence="7">
    <location>
        <begin position="261"/>
        <end position="281"/>
    </location>
</feature>
<evidence type="ECO:0000256" key="5">
    <source>
        <dbReference type="ARBA" id="ARBA00023136"/>
    </source>
</evidence>
<dbReference type="PIRSF" id="PIRSF035875">
    <property type="entry name" value="RNase_BN"/>
    <property type="match status" value="1"/>
</dbReference>
<evidence type="ECO:0000313" key="8">
    <source>
        <dbReference type="EMBL" id="GAA3944973.1"/>
    </source>
</evidence>
<keyword evidence="4 7" id="KW-1133">Transmembrane helix</keyword>
<keyword evidence="3 7" id="KW-0812">Transmembrane</keyword>
<dbReference type="Proteomes" id="UP001501337">
    <property type="component" value="Unassembled WGS sequence"/>
</dbReference>
<feature type="transmembrane region" description="Helical" evidence="7">
    <location>
        <begin position="41"/>
        <end position="70"/>
    </location>
</feature>
<comment type="caution">
    <text evidence="8">The sequence shown here is derived from an EMBL/GenBank/DDBJ whole genome shotgun (WGS) entry which is preliminary data.</text>
</comment>
<feature type="transmembrane region" description="Helical" evidence="7">
    <location>
        <begin position="227"/>
        <end position="249"/>
    </location>
</feature>
<dbReference type="Pfam" id="PF03631">
    <property type="entry name" value="Virul_fac_BrkB"/>
    <property type="match status" value="1"/>
</dbReference>
<proteinExistence type="predicted"/>
<evidence type="ECO:0000256" key="4">
    <source>
        <dbReference type="ARBA" id="ARBA00022989"/>
    </source>
</evidence>
<sequence>MATQHASSDHGRQATSPGDIPKSGWKDILIRTWKEKANDNLGLVAAGVAFYFLLAVFPAIGAFISIYGLMYDPADAQQQMSDAMTMMPADAREILNEQMQQLAQRGSGTLGLSAAIGILLAIWSSMKGTSALMTALNIVYDEREERGFVYLKFITFLITFGAFVFVAVSLVVIAAAPAILEQMGLGSWIETVIQYARWPVLALLFMSLLAVLYRFGPSRAAPKWRWVSLGSVTGTILWIVGSLLFSWYASNFGSYNETFGSLGAVILLLMWFYITAFIILLSGELNAEVEHQTKMDTTSDEPEPMGQREAFVADTVGQRH</sequence>